<keyword evidence="2" id="KW-1185">Reference proteome</keyword>
<name>A0ACC2SKH0_9FUNG</name>
<gene>
    <name evidence="1" type="ORF">DSO57_1008424</name>
</gene>
<dbReference type="Proteomes" id="UP001165960">
    <property type="component" value="Unassembled WGS sequence"/>
</dbReference>
<comment type="caution">
    <text evidence="1">The sequence shown here is derived from an EMBL/GenBank/DDBJ whole genome shotgun (WGS) entry which is preliminary data.</text>
</comment>
<reference evidence="1" key="1">
    <citation type="submission" date="2022-04" db="EMBL/GenBank/DDBJ databases">
        <title>Genome of the entomopathogenic fungus Entomophthora muscae.</title>
        <authorList>
            <person name="Elya C."/>
            <person name="Lovett B.R."/>
            <person name="Lee E."/>
            <person name="Macias A.M."/>
            <person name="Hajek A.E."/>
            <person name="De Bivort B.L."/>
            <person name="Kasson M.T."/>
            <person name="De Fine Licht H.H."/>
            <person name="Stajich J.E."/>
        </authorList>
    </citation>
    <scope>NUCLEOTIDE SEQUENCE</scope>
    <source>
        <strain evidence="1">Berkeley</strain>
    </source>
</reference>
<proteinExistence type="predicted"/>
<accession>A0ACC2SKH0</accession>
<dbReference type="EMBL" id="QTSX02004996">
    <property type="protein sequence ID" value="KAJ9062661.1"/>
    <property type="molecule type" value="Genomic_DNA"/>
</dbReference>
<evidence type="ECO:0000313" key="1">
    <source>
        <dbReference type="EMBL" id="KAJ9062661.1"/>
    </source>
</evidence>
<protein>
    <submittedName>
        <fullName evidence="1">Uncharacterized protein</fullName>
    </submittedName>
</protein>
<organism evidence="1 2">
    <name type="scientific">Entomophthora muscae</name>
    <dbReference type="NCBI Taxonomy" id="34485"/>
    <lineage>
        <taxon>Eukaryota</taxon>
        <taxon>Fungi</taxon>
        <taxon>Fungi incertae sedis</taxon>
        <taxon>Zoopagomycota</taxon>
        <taxon>Entomophthoromycotina</taxon>
        <taxon>Entomophthoromycetes</taxon>
        <taxon>Entomophthorales</taxon>
        <taxon>Entomophthoraceae</taxon>
        <taxon>Entomophthora</taxon>
    </lineage>
</organism>
<evidence type="ECO:0000313" key="2">
    <source>
        <dbReference type="Proteomes" id="UP001165960"/>
    </source>
</evidence>
<sequence>MTWEEKLAMFCKETEEALFLARQTPTAQSATTGIPEMNEIQSQLDSLTISNNDAFQKINKVNKRHKQQQVALQAEICDLHNSVQEANENATTQEFTLEEYREGMVHCGSLIDHLHRAMKEMEAHLAEVRPEVQEGRCRCSQVQFYASYVPHDGSGESTTLCQPTSSSYKDDVTSSSLG</sequence>